<dbReference type="EMBL" id="CP019699">
    <property type="protein sequence ID" value="AQS54745.1"/>
    <property type="molecule type" value="Genomic_DNA"/>
</dbReference>
<comment type="similarity">
    <text evidence="2">Belongs to the diacylglycerol/lipid kinase family.</text>
</comment>
<dbReference type="InterPro" id="IPR016064">
    <property type="entry name" value="NAD/diacylglycerol_kinase_sf"/>
</dbReference>
<dbReference type="InterPro" id="IPR045540">
    <property type="entry name" value="YegS/DAGK_C"/>
</dbReference>
<dbReference type="RefSeq" id="WP_077718564.1">
    <property type="nucleotide sequence ID" value="NZ_CP019699.1"/>
</dbReference>
<gene>
    <name evidence="14" type="ORF">B0W44_02120</name>
</gene>
<evidence type="ECO:0000256" key="7">
    <source>
        <dbReference type="ARBA" id="ARBA00022777"/>
    </source>
</evidence>
<name>A0A1U9K3Y3_9BACL</name>
<dbReference type="Pfam" id="PF19279">
    <property type="entry name" value="YegS_C"/>
    <property type="match status" value="1"/>
</dbReference>
<keyword evidence="11" id="KW-0594">Phospholipid biosynthesis</keyword>
<evidence type="ECO:0000256" key="12">
    <source>
        <dbReference type="ARBA" id="ARBA00023264"/>
    </source>
</evidence>
<dbReference type="GO" id="GO:0046872">
    <property type="term" value="F:metal ion binding"/>
    <property type="evidence" value="ECO:0007669"/>
    <property type="project" value="UniProtKB-KW"/>
</dbReference>
<evidence type="ECO:0000256" key="1">
    <source>
        <dbReference type="ARBA" id="ARBA00001946"/>
    </source>
</evidence>
<dbReference type="NCBIfam" id="NF009874">
    <property type="entry name" value="PRK13337.1"/>
    <property type="match status" value="1"/>
</dbReference>
<dbReference type="SMART" id="SM00046">
    <property type="entry name" value="DAGKc"/>
    <property type="match status" value="1"/>
</dbReference>
<dbReference type="GO" id="GO:0008654">
    <property type="term" value="P:phospholipid biosynthetic process"/>
    <property type="evidence" value="ECO:0007669"/>
    <property type="project" value="UniProtKB-KW"/>
</dbReference>
<dbReference type="InterPro" id="IPR017438">
    <property type="entry name" value="ATP-NAD_kinase_N"/>
</dbReference>
<evidence type="ECO:0000256" key="8">
    <source>
        <dbReference type="ARBA" id="ARBA00022840"/>
    </source>
</evidence>
<evidence type="ECO:0000313" key="15">
    <source>
        <dbReference type="Proteomes" id="UP000188603"/>
    </source>
</evidence>
<dbReference type="Pfam" id="PF00781">
    <property type="entry name" value="DAGK_cat"/>
    <property type="match status" value="1"/>
</dbReference>
<organism evidence="14 15">
    <name type="scientific">Novibacillus thermophilus</name>
    <dbReference type="NCBI Taxonomy" id="1471761"/>
    <lineage>
        <taxon>Bacteria</taxon>
        <taxon>Bacillati</taxon>
        <taxon>Bacillota</taxon>
        <taxon>Bacilli</taxon>
        <taxon>Bacillales</taxon>
        <taxon>Thermoactinomycetaceae</taxon>
        <taxon>Novibacillus</taxon>
    </lineage>
</organism>
<accession>A0A1U9K3Y3</accession>
<evidence type="ECO:0000256" key="10">
    <source>
        <dbReference type="ARBA" id="ARBA00023098"/>
    </source>
</evidence>
<dbReference type="PANTHER" id="PTHR12358:SF106">
    <property type="entry name" value="LIPID KINASE YEGS"/>
    <property type="match status" value="1"/>
</dbReference>
<dbReference type="GO" id="GO:0005524">
    <property type="term" value="F:ATP binding"/>
    <property type="evidence" value="ECO:0007669"/>
    <property type="project" value="UniProtKB-KW"/>
</dbReference>
<keyword evidence="5" id="KW-0479">Metal-binding</keyword>
<dbReference type="STRING" id="1471761.B0W44_02120"/>
<dbReference type="InterPro" id="IPR005218">
    <property type="entry name" value="Diacylglycerol/lipid_kinase"/>
</dbReference>
<evidence type="ECO:0000256" key="6">
    <source>
        <dbReference type="ARBA" id="ARBA00022741"/>
    </source>
</evidence>
<keyword evidence="7 14" id="KW-0418">Kinase</keyword>
<dbReference type="PANTHER" id="PTHR12358">
    <property type="entry name" value="SPHINGOSINE KINASE"/>
    <property type="match status" value="1"/>
</dbReference>
<evidence type="ECO:0000256" key="2">
    <source>
        <dbReference type="ARBA" id="ARBA00005983"/>
    </source>
</evidence>
<dbReference type="NCBIfam" id="NF009603">
    <property type="entry name" value="PRK13055.1"/>
    <property type="match status" value="1"/>
</dbReference>
<dbReference type="GO" id="GO:0005886">
    <property type="term" value="C:plasma membrane"/>
    <property type="evidence" value="ECO:0007669"/>
    <property type="project" value="TreeGrafter"/>
</dbReference>
<feature type="domain" description="DAGKc" evidence="13">
    <location>
        <begin position="1"/>
        <end position="130"/>
    </location>
</feature>
<dbReference type="OrthoDB" id="142078at2"/>
<reference evidence="14 15" key="1">
    <citation type="journal article" date="2015" name="Int. J. Syst. Evol. Microbiol.">
        <title>Novibacillus thermophilus gen. nov., sp. nov., a Gram-staining-negative and moderately thermophilic member of the family Thermoactinomycetaceae.</title>
        <authorList>
            <person name="Yang G."/>
            <person name="Chen J."/>
            <person name="Zhou S."/>
        </authorList>
    </citation>
    <scope>NUCLEOTIDE SEQUENCE [LARGE SCALE GENOMIC DNA]</scope>
    <source>
        <strain evidence="14 15">SG-1</strain>
    </source>
</reference>
<dbReference type="KEGG" id="ntr:B0W44_02120"/>
<proteinExistence type="inferred from homology"/>
<dbReference type="AlphaFoldDB" id="A0A1U9K3Y3"/>
<keyword evidence="10" id="KW-0443">Lipid metabolism</keyword>
<dbReference type="GO" id="GO:0004143">
    <property type="term" value="F:ATP-dependent diacylglycerol kinase activity"/>
    <property type="evidence" value="ECO:0007669"/>
    <property type="project" value="TreeGrafter"/>
</dbReference>
<evidence type="ECO:0000256" key="9">
    <source>
        <dbReference type="ARBA" id="ARBA00022842"/>
    </source>
</evidence>
<dbReference type="InterPro" id="IPR001206">
    <property type="entry name" value="Diacylglycerol_kinase_cat_dom"/>
</dbReference>
<dbReference type="Proteomes" id="UP000188603">
    <property type="component" value="Chromosome"/>
</dbReference>
<keyword evidence="15" id="KW-1185">Reference proteome</keyword>
<protein>
    <submittedName>
        <fullName evidence="14">Diacylglycerol kinase</fullName>
    </submittedName>
</protein>
<evidence type="ECO:0000256" key="4">
    <source>
        <dbReference type="ARBA" id="ARBA00022679"/>
    </source>
</evidence>
<evidence type="ECO:0000259" key="13">
    <source>
        <dbReference type="PROSITE" id="PS50146"/>
    </source>
</evidence>
<evidence type="ECO:0000256" key="11">
    <source>
        <dbReference type="ARBA" id="ARBA00023209"/>
    </source>
</evidence>
<dbReference type="InterPro" id="IPR050187">
    <property type="entry name" value="Lipid_Phosphate_FormReg"/>
</dbReference>
<dbReference type="Gene3D" id="3.40.50.10330">
    <property type="entry name" value="Probable inorganic polyphosphate/atp-NAD kinase, domain 1"/>
    <property type="match status" value="1"/>
</dbReference>
<keyword evidence="8" id="KW-0067">ATP-binding</keyword>
<dbReference type="Gene3D" id="2.60.200.40">
    <property type="match status" value="1"/>
</dbReference>
<keyword evidence="9" id="KW-0460">Magnesium</keyword>
<keyword evidence="6" id="KW-0547">Nucleotide-binding</keyword>
<keyword evidence="4" id="KW-0808">Transferase</keyword>
<keyword evidence="3" id="KW-0444">Lipid biosynthesis</keyword>
<dbReference type="PROSITE" id="PS50146">
    <property type="entry name" value="DAGK"/>
    <property type="match status" value="1"/>
</dbReference>
<evidence type="ECO:0000256" key="3">
    <source>
        <dbReference type="ARBA" id="ARBA00022516"/>
    </source>
</evidence>
<sequence>MKARLIYNPTAGREEIRRQLPDVLEILEDAGLETSCRATKKSGDAVEAARQAASSGYDVVIAAGGDGTVYEVVNGLAGLPRRPKLGIIPAGTTNDFARASGVPRQIHEACRVIAAGHSRPIDVGKLNDKYFINIAGGGWMTDVTYDVPSKLKTVIGQLAYYAKGLEKLPSIQPIRVRMETNDQVLEETVMLFLIANSPSVGGFEKLAPTADLGDGLFDVIVVKKTNLAEFIRLAGLALRGEHLHDPRIIYFKTNRLRLSSPDRVLLNLDGELGGELPCEFEVLSHHIQLLIPEGNST</sequence>
<keyword evidence="12" id="KW-1208">Phospholipid metabolism</keyword>
<evidence type="ECO:0000313" key="14">
    <source>
        <dbReference type="EMBL" id="AQS54745.1"/>
    </source>
</evidence>
<evidence type="ECO:0000256" key="5">
    <source>
        <dbReference type="ARBA" id="ARBA00022723"/>
    </source>
</evidence>
<dbReference type="SUPFAM" id="SSF111331">
    <property type="entry name" value="NAD kinase/diacylglycerol kinase-like"/>
    <property type="match status" value="1"/>
</dbReference>
<dbReference type="NCBIfam" id="TIGR00147">
    <property type="entry name" value="YegS/Rv2252/BmrU family lipid kinase"/>
    <property type="match status" value="1"/>
</dbReference>
<comment type="cofactor">
    <cofactor evidence="1">
        <name>Mg(2+)</name>
        <dbReference type="ChEBI" id="CHEBI:18420"/>
    </cofactor>
</comment>